<feature type="compositionally biased region" description="Basic and acidic residues" evidence="1">
    <location>
        <begin position="7"/>
        <end position="16"/>
    </location>
</feature>
<feature type="compositionally biased region" description="Basic and acidic residues" evidence="1">
    <location>
        <begin position="26"/>
        <end position="39"/>
    </location>
</feature>
<accession>A0ABN8IP41</accession>
<name>A0ABN8IP41_9NEOP</name>
<evidence type="ECO:0000256" key="1">
    <source>
        <dbReference type="SAM" id="MobiDB-lite"/>
    </source>
</evidence>
<organism evidence="2 3">
    <name type="scientific">Iphiclides podalirius</name>
    <name type="common">scarce swallowtail</name>
    <dbReference type="NCBI Taxonomy" id="110791"/>
    <lineage>
        <taxon>Eukaryota</taxon>
        <taxon>Metazoa</taxon>
        <taxon>Ecdysozoa</taxon>
        <taxon>Arthropoda</taxon>
        <taxon>Hexapoda</taxon>
        <taxon>Insecta</taxon>
        <taxon>Pterygota</taxon>
        <taxon>Neoptera</taxon>
        <taxon>Endopterygota</taxon>
        <taxon>Lepidoptera</taxon>
        <taxon>Glossata</taxon>
        <taxon>Ditrysia</taxon>
        <taxon>Papilionoidea</taxon>
        <taxon>Papilionidae</taxon>
        <taxon>Papilioninae</taxon>
        <taxon>Iphiclides</taxon>
    </lineage>
</organism>
<feature type="non-terminal residue" evidence="2">
    <location>
        <position position="77"/>
    </location>
</feature>
<evidence type="ECO:0000313" key="2">
    <source>
        <dbReference type="EMBL" id="CAH2062575.1"/>
    </source>
</evidence>
<evidence type="ECO:0000313" key="3">
    <source>
        <dbReference type="Proteomes" id="UP000837857"/>
    </source>
</evidence>
<feature type="region of interest" description="Disordered" evidence="1">
    <location>
        <begin position="1"/>
        <end position="77"/>
    </location>
</feature>
<reference evidence="2" key="1">
    <citation type="submission" date="2022-03" db="EMBL/GenBank/DDBJ databases">
        <authorList>
            <person name="Martin H S."/>
        </authorList>
    </citation>
    <scope>NUCLEOTIDE SEQUENCE</scope>
</reference>
<proteinExistence type="predicted"/>
<sequence>MRGCGVTRRERDERRTWSARSNNPRPVDDSADNKTEENHMQATTADCESQSAHPIKKKRKMESKTNTDDDNKMEMPL</sequence>
<protein>
    <submittedName>
        <fullName evidence="2">Uncharacterized protein</fullName>
    </submittedName>
</protein>
<keyword evidence="3" id="KW-1185">Reference proteome</keyword>
<dbReference type="EMBL" id="OW152841">
    <property type="protein sequence ID" value="CAH2062575.1"/>
    <property type="molecule type" value="Genomic_DNA"/>
</dbReference>
<feature type="compositionally biased region" description="Polar residues" evidence="1">
    <location>
        <begin position="40"/>
        <end position="52"/>
    </location>
</feature>
<gene>
    <name evidence="2" type="ORF">IPOD504_LOCUS12100</name>
</gene>
<dbReference type="Proteomes" id="UP000837857">
    <property type="component" value="Chromosome 29"/>
</dbReference>
<feature type="compositionally biased region" description="Basic and acidic residues" evidence="1">
    <location>
        <begin position="62"/>
        <end position="77"/>
    </location>
</feature>